<keyword evidence="5 6" id="KW-0949">S-adenosyl-L-methionine</keyword>
<evidence type="ECO:0000256" key="1">
    <source>
        <dbReference type="ARBA" id="ARBA00022490"/>
    </source>
</evidence>
<keyword evidence="1 6" id="KW-0963">Cytoplasm</keyword>
<dbReference type="EMBL" id="BMHV01000002">
    <property type="protein sequence ID" value="GGF53965.1"/>
    <property type="molecule type" value="Genomic_DNA"/>
</dbReference>
<evidence type="ECO:0000256" key="7">
    <source>
        <dbReference type="SAM" id="MobiDB-lite"/>
    </source>
</evidence>
<comment type="similarity">
    <text evidence="6">Belongs to the methyltransferase superfamily. RsmI family.</text>
</comment>
<evidence type="ECO:0000313" key="11">
    <source>
        <dbReference type="Proteomes" id="UP000632498"/>
    </source>
</evidence>
<dbReference type="AlphaFoldDB" id="A0A917BS41"/>
<dbReference type="Gene3D" id="3.40.1010.10">
    <property type="entry name" value="Cobalt-precorrin-4 Transmethylase, Domain 1"/>
    <property type="match status" value="1"/>
</dbReference>
<reference evidence="10" key="1">
    <citation type="journal article" date="2014" name="Int. J. Syst. Evol. Microbiol.">
        <title>Complete genome sequence of Corynebacterium casei LMG S-19264T (=DSM 44701T), isolated from a smear-ripened cheese.</title>
        <authorList>
            <consortium name="US DOE Joint Genome Institute (JGI-PGF)"/>
            <person name="Walter F."/>
            <person name="Albersmeier A."/>
            <person name="Kalinowski J."/>
            <person name="Ruckert C."/>
        </authorList>
    </citation>
    <scope>NUCLEOTIDE SEQUENCE</scope>
    <source>
        <strain evidence="10">CGMCC 1.15254</strain>
    </source>
</reference>
<protein>
    <recommendedName>
        <fullName evidence="6">Ribosomal RNA small subunit methyltransferase I</fullName>
        <ecNumber evidence="6">2.1.1.198</ecNumber>
    </recommendedName>
    <alternativeName>
        <fullName evidence="6">16S rRNA 2'-O-ribose C1402 methyltransferase</fullName>
    </alternativeName>
    <alternativeName>
        <fullName evidence="6">rRNA (cytidine-2'-O-)-methyltransferase RsmI</fullName>
    </alternativeName>
</protein>
<name>A0A917BS41_9PROT</name>
<evidence type="ECO:0000256" key="5">
    <source>
        <dbReference type="ARBA" id="ARBA00022691"/>
    </source>
</evidence>
<keyword evidence="2 6" id="KW-0698">rRNA processing</keyword>
<dbReference type="Proteomes" id="UP000632498">
    <property type="component" value="Unassembled WGS sequence"/>
</dbReference>
<gene>
    <name evidence="6 10" type="primary">rsmI</name>
    <name evidence="10" type="ORF">GCM10011332_04190</name>
</gene>
<dbReference type="FunFam" id="3.40.1010.10:FF:000007">
    <property type="entry name" value="Ribosomal RNA small subunit methyltransferase I"/>
    <property type="match status" value="1"/>
</dbReference>
<dbReference type="PANTHER" id="PTHR46111">
    <property type="entry name" value="RIBOSOMAL RNA SMALL SUBUNIT METHYLTRANSFERASE I"/>
    <property type="match status" value="1"/>
</dbReference>
<dbReference type="RefSeq" id="WP_188660815.1">
    <property type="nucleotide sequence ID" value="NZ_BMHV01000002.1"/>
</dbReference>
<dbReference type="InterPro" id="IPR008189">
    <property type="entry name" value="rRNA_ssu_MeTfrase_I"/>
</dbReference>
<dbReference type="Gene3D" id="3.30.950.10">
    <property type="entry name" value="Methyltransferase, Cobalt-precorrin-4 Transmethylase, Domain 2"/>
    <property type="match status" value="1"/>
</dbReference>
<dbReference type="GO" id="GO:0005737">
    <property type="term" value="C:cytoplasm"/>
    <property type="evidence" value="ECO:0007669"/>
    <property type="project" value="UniProtKB-SubCell"/>
</dbReference>
<feature type="domain" description="RsmI HTH" evidence="9">
    <location>
        <begin position="263"/>
        <end position="306"/>
    </location>
</feature>
<evidence type="ECO:0000256" key="3">
    <source>
        <dbReference type="ARBA" id="ARBA00022603"/>
    </source>
</evidence>
<dbReference type="InterPro" id="IPR035996">
    <property type="entry name" value="4pyrrol_Methylase_sf"/>
</dbReference>
<dbReference type="PIRSF" id="PIRSF005917">
    <property type="entry name" value="MTase_YraL"/>
    <property type="match status" value="1"/>
</dbReference>
<dbReference type="PROSITE" id="PS01296">
    <property type="entry name" value="RSMI"/>
    <property type="match status" value="1"/>
</dbReference>
<feature type="region of interest" description="Disordered" evidence="7">
    <location>
        <begin position="1"/>
        <end position="28"/>
    </location>
</feature>
<dbReference type="Pfam" id="PF23016">
    <property type="entry name" value="RsmI_C"/>
    <property type="match status" value="1"/>
</dbReference>
<dbReference type="InterPro" id="IPR053910">
    <property type="entry name" value="RsmI_HTH"/>
</dbReference>
<keyword evidence="4 6" id="KW-0808">Transferase</keyword>
<dbReference type="NCBIfam" id="TIGR00096">
    <property type="entry name" value="16S rRNA (cytidine(1402)-2'-O)-methyltransferase"/>
    <property type="match status" value="1"/>
</dbReference>
<evidence type="ECO:0000259" key="8">
    <source>
        <dbReference type="Pfam" id="PF00590"/>
    </source>
</evidence>
<dbReference type="SUPFAM" id="SSF53790">
    <property type="entry name" value="Tetrapyrrole methylase"/>
    <property type="match status" value="1"/>
</dbReference>
<dbReference type="CDD" id="cd11648">
    <property type="entry name" value="RsmI"/>
    <property type="match status" value="1"/>
</dbReference>
<comment type="subcellular location">
    <subcellularLocation>
        <location evidence="6">Cytoplasm</location>
    </subcellularLocation>
</comment>
<accession>A0A917BS41</accession>
<dbReference type="InterPro" id="IPR018063">
    <property type="entry name" value="SAM_MeTrfase_RsmI_CS"/>
</dbReference>
<dbReference type="HAMAP" id="MF_01877">
    <property type="entry name" value="16SrRNA_methyltr_I"/>
    <property type="match status" value="1"/>
</dbReference>
<dbReference type="EC" id="2.1.1.198" evidence="6"/>
<comment type="caution">
    <text evidence="10">The sequence shown here is derived from an EMBL/GenBank/DDBJ whole genome shotgun (WGS) entry which is preliminary data.</text>
</comment>
<evidence type="ECO:0000313" key="10">
    <source>
        <dbReference type="EMBL" id="GGF53965.1"/>
    </source>
</evidence>
<reference evidence="10" key="2">
    <citation type="submission" date="2020-09" db="EMBL/GenBank/DDBJ databases">
        <authorList>
            <person name="Sun Q."/>
            <person name="Zhou Y."/>
        </authorList>
    </citation>
    <scope>NUCLEOTIDE SEQUENCE</scope>
    <source>
        <strain evidence="10">CGMCC 1.15254</strain>
    </source>
</reference>
<dbReference type="InterPro" id="IPR014776">
    <property type="entry name" value="4pyrrole_Mease_sub2"/>
</dbReference>
<organism evidence="10 11">
    <name type="scientific">Terasakiella brassicae</name>
    <dbReference type="NCBI Taxonomy" id="1634917"/>
    <lineage>
        <taxon>Bacteria</taxon>
        <taxon>Pseudomonadati</taxon>
        <taxon>Pseudomonadota</taxon>
        <taxon>Alphaproteobacteria</taxon>
        <taxon>Rhodospirillales</taxon>
        <taxon>Terasakiellaceae</taxon>
        <taxon>Terasakiella</taxon>
    </lineage>
</organism>
<evidence type="ECO:0000256" key="6">
    <source>
        <dbReference type="HAMAP-Rule" id="MF_01877"/>
    </source>
</evidence>
<evidence type="ECO:0000256" key="2">
    <source>
        <dbReference type="ARBA" id="ARBA00022552"/>
    </source>
</evidence>
<dbReference type="InterPro" id="IPR014777">
    <property type="entry name" value="4pyrrole_Mease_sub1"/>
</dbReference>
<keyword evidence="3 6" id="KW-0489">Methyltransferase</keyword>
<dbReference type="InterPro" id="IPR000878">
    <property type="entry name" value="4pyrrol_Mease"/>
</dbReference>
<evidence type="ECO:0000256" key="4">
    <source>
        <dbReference type="ARBA" id="ARBA00022679"/>
    </source>
</evidence>
<evidence type="ECO:0000259" key="9">
    <source>
        <dbReference type="Pfam" id="PF23016"/>
    </source>
</evidence>
<dbReference type="FunFam" id="3.30.950.10:FF:000002">
    <property type="entry name" value="Ribosomal RNA small subunit methyltransferase I"/>
    <property type="match status" value="1"/>
</dbReference>
<comment type="function">
    <text evidence="6">Catalyzes the 2'-O-methylation of the ribose of cytidine 1402 (C1402) in 16S rRNA.</text>
</comment>
<keyword evidence="11" id="KW-1185">Reference proteome</keyword>
<comment type="catalytic activity">
    <reaction evidence="6">
        <text>cytidine(1402) in 16S rRNA + S-adenosyl-L-methionine = 2'-O-methylcytidine(1402) in 16S rRNA + S-adenosyl-L-homocysteine + H(+)</text>
        <dbReference type="Rhea" id="RHEA:42924"/>
        <dbReference type="Rhea" id="RHEA-COMP:10285"/>
        <dbReference type="Rhea" id="RHEA-COMP:10286"/>
        <dbReference type="ChEBI" id="CHEBI:15378"/>
        <dbReference type="ChEBI" id="CHEBI:57856"/>
        <dbReference type="ChEBI" id="CHEBI:59789"/>
        <dbReference type="ChEBI" id="CHEBI:74495"/>
        <dbReference type="ChEBI" id="CHEBI:82748"/>
        <dbReference type="EC" id="2.1.1.198"/>
    </reaction>
</comment>
<dbReference type="Pfam" id="PF00590">
    <property type="entry name" value="TP_methylase"/>
    <property type="match status" value="1"/>
</dbReference>
<proteinExistence type="inferred from homology"/>
<sequence length="308" mass="33456">MVKQNNADLETLGPQGKEEGAQEITLSRQGSKGRAGLYIVATPIGNAQDITLRALDLLKQADTILCEDTRVTAKLLAIHGISRKKCLAYHEHNAEKMRPKVLEKLQSGEVVVLVSDAGTPLINDPGYKLVRECAEIGLPYTTAPGASSVITAMVLSGLPSDRFLYLGFLPNKTTARKKALEEIKSVKATLIVLESPRRVAACLADMAEVLGTREAAVTRELTKKFEEVRRALLPELADMYEDAEVRGEVVLVIGPPDDLVNETSAEDLDSLLKNALARLSVRDAVAEVVAMTGLKKKDVYNRALKLSQ</sequence>
<dbReference type="GO" id="GO:0070677">
    <property type="term" value="F:rRNA (cytosine-2'-O-)-methyltransferase activity"/>
    <property type="evidence" value="ECO:0007669"/>
    <property type="project" value="UniProtKB-UniRule"/>
</dbReference>
<feature type="domain" description="Tetrapyrrole methylase" evidence="8">
    <location>
        <begin position="37"/>
        <end position="237"/>
    </location>
</feature>
<dbReference type="PANTHER" id="PTHR46111:SF1">
    <property type="entry name" value="RIBOSOMAL RNA SMALL SUBUNIT METHYLTRANSFERASE I"/>
    <property type="match status" value="1"/>
</dbReference>